<proteinExistence type="predicted"/>
<reference evidence="2 3" key="1">
    <citation type="submission" date="2019-05" db="EMBL/GenBank/DDBJ databases">
        <title>Mikania micrantha, genome provides insights into the molecular mechanism of rapid growth.</title>
        <authorList>
            <person name="Liu B."/>
        </authorList>
    </citation>
    <scope>NUCLEOTIDE SEQUENCE [LARGE SCALE GENOMIC DNA]</scope>
    <source>
        <strain evidence="2">NLD-2019</strain>
        <tissue evidence="2">Leaf</tissue>
    </source>
</reference>
<feature type="region of interest" description="Disordered" evidence="1">
    <location>
        <begin position="20"/>
        <end position="50"/>
    </location>
</feature>
<keyword evidence="3" id="KW-1185">Reference proteome</keyword>
<evidence type="ECO:0000313" key="3">
    <source>
        <dbReference type="Proteomes" id="UP000326396"/>
    </source>
</evidence>
<protein>
    <submittedName>
        <fullName evidence="2">Uncharacterized protein</fullName>
    </submittedName>
</protein>
<dbReference type="Proteomes" id="UP000326396">
    <property type="component" value="Linkage Group LG4"/>
</dbReference>
<sequence length="129" mass="14259">MSYSHGQEWAQNNKIGILGLTYGPGGTPDPKLPSQAMRADEEDGASSGAPAHHHFTYLNHFKHSYTPLIRLISIRTPYYHHFHSRTSIVEAHLEGLKTQEVKRSTQPLLAPVVAVPEALRGVLVIISTI</sequence>
<evidence type="ECO:0000256" key="1">
    <source>
        <dbReference type="SAM" id="MobiDB-lite"/>
    </source>
</evidence>
<evidence type="ECO:0000313" key="2">
    <source>
        <dbReference type="EMBL" id="KAD4178603.1"/>
    </source>
</evidence>
<accession>A0A5N6MVY8</accession>
<organism evidence="2 3">
    <name type="scientific">Mikania micrantha</name>
    <name type="common">bitter vine</name>
    <dbReference type="NCBI Taxonomy" id="192012"/>
    <lineage>
        <taxon>Eukaryota</taxon>
        <taxon>Viridiplantae</taxon>
        <taxon>Streptophyta</taxon>
        <taxon>Embryophyta</taxon>
        <taxon>Tracheophyta</taxon>
        <taxon>Spermatophyta</taxon>
        <taxon>Magnoliopsida</taxon>
        <taxon>eudicotyledons</taxon>
        <taxon>Gunneridae</taxon>
        <taxon>Pentapetalae</taxon>
        <taxon>asterids</taxon>
        <taxon>campanulids</taxon>
        <taxon>Asterales</taxon>
        <taxon>Asteraceae</taxon>
        <taxon>Asteroideae</taxon>
        <taxon>Heliantheae alliance</taxon>
        <taxon>Eupatorieae</taxon>
        <taxon>Mikania</taxon>
    </lineage>
</organism>
<dbReference type="EMBL" id="SZYD01000014">
    <property type="protein sequence ID" value="KAD4178603.1"/>
    <property type="molecule type" value="Genomic_DNA"/>
</dbReference>
<dbReference type="AlphaFoldDB" id="A0A5N6MVY8"/>
<gene>
    <name evidence="2" type="ORF">E3N88_27194</name>
</gene>
<name>A0A5N6MVY8_9ASTR</name>
<comment type="caution">
    <text evidence="2">The sequence shown here is derived from an EMBL/GenBank/DDBJ whole genome shotgun (WGS) entry which is preliminary data.</text>
</comment>